<dbReference type="Proteomes" id="UP001419268">
    <property type="component" value="Unassembled WGS sequence"/>
</dbReference>
<gene>
    <name evidence="1" type="ORF">Scep_022274</name>
</gene>
<dbReference type="EMBL" id="JBBNAG010000009">
    <property type="protein sequence ID" value="KAK9105430.1"/>
    <property type="molecule type" value="Genomic_DNA"/>
</dbReference>
<evidence type="ECO:0000313" key="1">
    <source>
        <dbReference type="EMBL" id="KAK9105430.1"/>
    </source>
</evidence>
<organism evidence="1 2">
    <name type="scientific">Stephania cephalantha</name>
    <dbReference type="NCBI Taxonomy" id="152367"/>
    <lineage>
        <taxon>Eukaryota</taxon>
        <taxon>Viridiplantae</taxon>
        <taxon>Streptophyta</taxon>
        <taxon>Embryophyta</taxon>
        <taxon>Tracheophyta</taxon>
        <taxon>Spermatophyta</taxon>
        <taxon>Magnoliopsida</taxon>
        <taxon>Ranunculales</taxon>
        <taxon>Menispermaceae</taxon>
        <taxon>Menispermoideae</taxon>
        <taxon>Cissampelideae</taxon>
        <taxon>Stephania</taxon>
    </lineage>
</organism>
<sequence>MCAQTTICDKSDGTLMDVDVLLDAELDVQLDSLRKKLSWAVKKATKLQSELQLLKKQSVLSDKRAEYVNEAVQLFEENSLPDMFQDKFEAATIKALSRRDA</sequence>
<dbReference type="AlphaFoldDB" id="A0AAP0F527"/>
<comment type="caution">
    <text evidence="1">The sequence shown here is derived from an EMBL/GenBank/DDBJ whole genome shotgun (WGS) entry which is preliminary data.</text>
</comment>
<keyword evidence="2" id="KW-1185">Reference proteome</keyword>
<proteinExistence type="predicted"/>
<reference evidence="1 2" key="1">
    <citation type="submission" date="2024-01" db="EMBL/GenBank/DDBJ databases">
        <title>Genome assemblies of Stephania.</title>
        <authorList>
            <person name="Yang L."/>
        </authorList>
    </citation>
    <scope>NUCLEOTIDE SEQUENCE [LARGE SCALE GENOMIC DNA]</scope>
    <source>
        <strain evidence="1">JXDWG</strain>
        <tissue evidence="1">Leaf</tissue>
    </source>
</reference>
<accession>A0AAP0F527</accession>
<protein>
    <submittedName>
        <fullName evidence="1">Uncharacterized protein</fullName>
    </submittedName>
</protein>
<name>A0AAP0F527_9MAGN</name>
<evidence type="ECO:0000313" key="2">
    <source>
        <dbReference type="Proteomes" id="UP001419268"/>
    </source>
</evidence>